<accession>A0ABS8FXB4</accession>
<comment type="caution">
    <text evidence="8">The sequence shown here is derived from an EMBL/GenBank/DDBJ whole genome shotgun (WGS) entry which is preliminary data.</text>
</comment>
<dbReference type="InterPro" id="IPR036286">
    <property type="entry name" value="LexA/Signal_pep-like_sf"/>
</dbReference>
<keyword evidence="5 6" id="KW-0378">Hydrolase</keyword>
<dbReference type="GO" id="GO:0009003">
    <property type="term" value="F:signal peptidase activity"/>
    <property type="evidence" value="ECO:0007669"/>
    <property type="project" value="UniProtKB-EC"/>
</dbReference>
<dbReference type="Proteomes" id="UP001198151">
    <property type="component" value="Unassembled WGS sequence"/>
</dbReference>
<dbReference type="InterPro" id="IPR000223">
    <property type="entry name" value="Pept_S26A_signal_pept_1"/>
</dbReference>
<feature type="domain" description="Peptidase S26" evidence="7">
    <location>
        <begin position="9"/>
        <end position="153"/>
    </location>
</feature>
<evidence type="ECO:0000259" key="7">
    <source>
        <dbReference type="Pfam" id="PF10502"/>
    </source>
</evidence>
<evidence type="ECO:0000313" key="9">
    <source>
        <dbReference type="Proteomes" id="UP001198151"/>
    </source>
</evidence>
<dbReference type="RefSeq" id="WP_227707736.1">
    <property type="nucleotide sequence ID" value="NZ_JAJEQX010000014.1"/>
</dbReference>
<dbReference type="Gene3D" id="2.10.109.10">
    <property type="entry name" value="Umud Fragment, subunit A"/>
    <property type="match status" value="1"/>
</dbReference>
<evidence type="ECO:0000256" key="4">
    <source>
        <dbReference type="ARBA" id="ARBA00013208"/>
    </source>
</evidence>
<dbReference type="PRINTS" id="PR00727">
    <property type="entry name" value="LEADERPTASE"/>
</dbReference>
<evidence type="ECO:0000256" key="6">
    <source>
        <dbReference type="RuleBase" id="RU362042"/>
    </source>
</evidence>
<protein>
    <recommendedName>
        <fullName evidence="4 6">Signal peptidase I</fullName>
        <ecNumber evidence="4 6">3.4.21.89</ecNumber>
    </recommendedName>
</protein>
<dbReference type="PANTHER" id="PTHR43390:SF1">
    <property type="entry name" value="CHLOROPLAST PROCESSING PEPTIDASE"/>
    <property type="match status" value="1"/>
</dbReference>
<dbReference type="PROSITE" id="PS00760">
    <property type="entry name" value="SPASE_I_2"/>
    <property type="match status" value="1"/>
</dbReference>
<reference evidence="8 9" key="1">
    <citation type="submission" date="2021-10" db="EMBL/GenBank/DDBJ databases">
        <title>Anaerobic single-cell dispensing facilitates the cultivation of human gut bacteria.</title>
        <authorList>
            <person name="Afrizal A."/>
        </authorList>
    </citation>
    <scope>NUCLEOTIDE SEQUENCE [LARGE SCALE GENOMIC DNA]</scope>
    <source>
        <strain evidence="8 9">CLA-AA-H200</strain>
    </source>
</reference>
<sequence>MLKKTKTVFFLFLLLGCILLNRLVLLWAYIPSGSMEPTIQTNGLLIGNRLGKDQVERYDIIIFRFPDDPSQLYIKRVIGLPGETIEIKNGEVYADGKNLDDSFCMVLSNDYGVYQVPDDSYFVLGDNRTNSLDSRYWDDKYVAKNQVEAIAAVQVLPLSDFKFLGMKGEPR</sequence>
<dbReference type="InterPro" id="IPR019758">
    <property type="entry name" value="Pept_S26A_signal_pept_1_CS"/>
</dbReference>
<evidence type="ECO:0000256" key="2">
    <source>
        <dbReference type="ARBA" id="ARBA00004401"/>
    </source>
</evidence>
<comment type="subcellular location">
    <subcellularLocation>
        <location evidence="2">Cell membrane</location>
        <topology evidence="2">Single-pass type II membrane protein</topology>
    </subcellularLocation>
    <subcellularLocation>
        <location evidence="6">Membrane</location>
        <topology evidence="6">Single-pass type II membrane protein</topology>
    </subcellularLocation>
</comment>
<dbReference type="EC" id="3.4.21.89" evidence="4 6"/>
<dbReference type="SUPFAM" id="SSF51306">
    <property type="entry name" value="LexA/Signal peptidase"/>
    <property type="match status" value="1"/>
</dbReference>
<comment type="similarity">
    <text evidence="3 6">Belongs to the peptidase S26 family.</text>
</comment>
<dbReference type="PANTHER" id="PTHR43390">
    <property type="entry name" value="SIGNAL PEPTIDASE I"/>
    <property type="match status" value="1"/>
</dbReference>
<evidence type="ECO:0000313" key="8">
    <source>
        <dbReference type="EMBL" id="MCC2254597.1"/>
    </source>
</evidence>
<dbReference type="CDD" id="cd06530">
    <property type="entry name" value="S26_SPase_I"/>
    <property type="match status" value="1"/>
</dbReference>
<name>A0ABS8FXB4_9FIRM</name>
<organism evidence="8 9">
    <name type="scientific">Ruminococcus turbiniformis</name>
    <dbReference type="NCBI Taxonomy" id="2881258"/>
    <lineage>
        <taxon>Bacteria</taxon>
        <taxon>Bacillati</taxon>
        <taxon>Bacillota</taxon>
        <taxon>Clostridia</taxon>
        <taxon>Eubacteriales</taxon>
        <taxon>Oscillospiraceae</taxon>
        <taxon>Ruminococcus</taxon>
    </lineage>
</organism>
<keyword evidence="9" id="KW-1185">Reference proteome</keyword>
<dbReference type="NCBIfam" id="TIGR02227">
    <property type="entry name" value="sigpep_I_bact"/>
    <property type="match status" value="1"/>
</dbReference>
<gene>
    <name evidence="8" type="primary">lepB</name>
    <name evidence="8" type="ORF">LKD70_09230</name>
</gene>
<dbReference type="InterPro" id="IPR019533">
    <property type="entry name" value="Peptidase_S26"/>
</dbReference>
<dbReference type="Pfam" id="PF10502">
    <property type="entry name" value="Peptidase_S26"/>
    <property type="match status" value="1"/>
</dbReference>
<dbReference type="PROSITE" id="PS51257">
    <property type="entry name" value="PROKAR_LIPOPROTEIN"/>
    <property type="match status" value="1"/>
</dbReference>
<evidence type="ECO:0000256" key="3">
    <source>
        <dbReference type="ARBA" id="ARBA00009370"/>
    </source>
</evidence>
<evidence type="ECO:0000256" key="5">
    <source>
        <dbReference type="ARBA" id="ARBA00022801"/>
    </source>
</evidence>
<keyword evidence="6" id="KW-0645">Protease</keyword>
<comment type="catalytic activity">
    <reaction evidence="1 6">
        <text>Cleavage of hydrophobic, N-terminal signal or leader sequences from secreted and periplasmic proteins.</text>
        <dbReference type="EC" id="3.4.21.89"/>
    </reaction>
</comment>
<evidence type="ECO:0000256" key="1">
    <source>
        <dbReference type="ARBA" id="ARBA00000677"/>
    </source>
</evidence>
<dbReference type="EMBL" id="JAJEQX010000014">
    <property type="protein sequence ID" value="MCC2254597.1"/>
    <property type="molecule type" value="Genomic_DNA"/>
</dbReference>
<proteinExistence type="inferred from homology"/>
<dbReference type="InterPro" id="IPR019757">
    <property type="entry name" value="Pept_S26A_signal_pept_1_Lys-AS"/>
</dbReference>
<dbReference type="PROSITE" id="PS00761">
    <property type="entry name" value="SPASE_I_3"/>
    <property type="match status" value="1"/>
</dbReference>